<dbReference type="SUPFAM" id="SSF50494">
    <property type="entry name" value="Trypsin-like serine proteases"/>
    <property type="match status" value="2"/>
</dbReference>
<dbReference type="PRINTS" id="PR00722">
    <property type="entry name" value="CHYMOTRYPSIN"/>
</dbReference>
<evidence type="ECO:0000313" key="7">
    <source>
        <dbReference type="Proteomes" id="UP001150925"/>
    </source>
</evidence>
<dbReference type="PROSITE" id="PS00134">
    <property type="entry name" value="TRYPSIN_HIS"/>
    <property type="match status" value="1"/>
</dbReference>
<comment type="similarity">
    <text evidence="1">Belongs to the peptidase S1 family.</text>
</comment>
<dbReference type="PROSITE" id="PS00135">
    <property type="entry name" value="TRYPSIN_SER"/>
    <property type="match status" value="1"/>
</dbReference>
<dbReference type="FunFam" id="2.40.10.10:FF:000068">
    <property type="entry name" value="transmembrane protease serine 2"/>
    <property type="match status" value="1"/>
</dbReference>
<keyword evidence="2" id="KW-1015">Disulfide bond</keyword>
<evidence type="ECO:0000256" key="2">
    <source>
        <dbReference type="ARBA" id="ARBA00023157"/>
    </source>
</evidence>
<dbReference type="Gene3D" id="2.40.10.10">
    <property type="entry name" value="Trypsin-like serine proteases"/>
    <property type="match status" value="3"/>
</dbReference>
<dbReference type="InterPro" id="IPR001314">
    <property type="entry name" value="Peptidase_S1A"/>
</dbReference>
<dbReference type="PROSITE" id="PS50240">
    <property type="entry name" value="TRYPSIN_DOM"/>
    <property type="match status" value="1"/>
</dbReference>
<keyword evidence="7" id="KW-1185">Reference proteome</keyword>
<dbReference type="CDD" id="cd00190">
    <property type="entry name" value="Tryp_SPc"/>
    <property type="match status" value="1"/>
</dbReference>
<dbReference type="GO" id="GO:0004252">
    <property type="term" value="F:serine-type endopeptidase activity"/>
    <property type="evidence" value="ECO:0007669"/>
    <property type="project" value="InterPro"/>
</dbReference>
<sequence>MEQGQAPYTASLHINGKLACGASIISPAWLLTAAHCLTITNADQTTTIRPVLSLGVVVGTIYNSSEHVLAVKEVIVHEDFNITDYKNDIALVKLATSLEFNDNVQPIAIDNTTPVEYQSVFAEGWGKQTADATSGSQILHVTELEVLKNETCQQTYSPLTPSKGDQFCTGGRPDRDTCEGDSGGPLTRGPRYQSHHKRILDGKDVAIGDYPFVVHVDVTTQGQRQPCLGTLLSDKLVVTTAECFLDAKGNLASPKDTEVEVVVGSTERSPTNQGEYIQVVDYVVHPNYTAHALNHNIAAVRLKDTVGLSANVSIVKVYNEAIPSDNFQATFIGAGSNQADQKGYPSVLQTATFKLADESHCRQVQKSYYTNGPTLCSDPSNGPYTCRGDASGPLVTEGQATGMKGSTYFLVGLLGAKSAKGSDSDTQCDLAESVQLFTRVAHYAPWLAEQVGRDVIDLTHGTGGEPLPPPPGIDEDDDLRTEGNDGQHSMASLPTSPLTLEFAVGITAVVYCLTESLLMSAV</sequence>
<dbReference type="OrthoDB" id="6380398at2759"/>
<dbReference type="PANTHER" id="PTHR24276">
    <property type="entry name" value="POLYSERASE-RELATED"/>
    <property type="match status" value="1"/>
</dbReference>
<feature type="region of interest" description="Disordered" evidence="4">
    <location>
        <begin position="163"/>
        <end position="195"/>
    </location>
</feature>
<evidence type="ECO:0000256" key="1">
    <source>
        <dbReference type="ARBA" id="ARBA00007664"/>
    </source>
</evidence>
<comment type="caution">
    <text evidence="6">The sequence shown here is derived from an EMBL/GenBank/DDBJ whole genome shotgun (WGS) entry which is preliminary data.</text>
</comment>
<feature type="region of interest" description="Disordered" evidence="4">
    <location>
        <begin position="458"/>
        <end position="492"/>
    </location>
</feature>
<gene>
    <name evidence="6" type="ORF">IWQ62_000058</name>
</gene>
<evidence type="ECO:0000256" key="3">
    <source>
        <dbReference type="RuleBase" id="RU363034"/>
    </source>
</evidence>
<accession>A0A9W8AXN8</accession>
<dbReference type="InterPro" id="IPR050430">
    <property type="entry name" value="Peptidase_S1"/>
</dbReference>
<dbReference type="InterPro" id="IPR043504">
    <property type="entry name" value="Peptidase_S1_PA_chymotrypsin"/>
</dbReference>
<dbReference type="Pfam" id="PF00089">
    <property type="entry name" value="Trypsin"/>
    <property type="match status" value="2"/>
</dbReference>
<dbReference type="Proteomes" id="UP001150925">
    <property type="component" value="Unassembled WGS sequence"/>
</dbReference>
<organism evidence="6 7">
    <name type="scientific">Dispira parvispora</name>
    <dbReference type="NCBI Taxonomy" id="1520584"/>
    <lineage>
        <taxon>Eukaryota</taxon>
        <taxon>Fungi</taxon>
        <taxon>Fungi incertae sedis</taxon>
        <taxon>Zoopagomycota</taxon>
        <taxon>Kickxellomycotina</taxon>
        <taxon>Dimargaritomycetes</taxon>
        <taxon>Dimargaritales</taxon>
        <taxon>Dimargaritaceae</taxon>
        <taxon>Dispira</taxon>
    </lineage>
</organism>
<evidence type="ECO:0000256" key="4">
    <source>
        <dbReference type="SAM" id="MobiDB-lite"/>
    </source>
</evidence>
<evidence type="ECO:0000259" key="5">
    <source>
        <dbReference type="PROSITE" id="PS50240"/>
    </source>
</evidence>
<proteinExistence type="inferred from homology"/>
<keyword evidence="3" id="KW-0645">Protease</keyword>
<dbReference type="PANTHER" id="PTHR24276:SF98">
    <property type="entry name" value="FI18310P1-RELATED"/>
    <property type="match status" value="1"/>
</dbReference>
<dbReference type="InterPro" id="IPR001254">
    <property type="entry name" value="Trypsin_dom"/>
</dbReference>
<dbReference type="SMART" id="SM00020">
    <property type="entry name" value="Tryp_SPc"/>
    <property type="match status" value="2"/>
</dbReference>
<reference evidence="6" key="1">
    <citation type="submission" date="2022-07" db="EMBL/GenBank/DDBJ databases">
        <title>Phylogenomic reconstructions and comparative analyses of Kickxellomycotina fungi.</title>
        <authorList>
            <person name="Reynolds N.K."/>
            <person name="Stajich J.E."/>
            <person name="Barry K."/>
            <person name="Grigoriev I.V."/>
            <person name="Crous P."/>
            <person name="Smith M.E."/>
        </authorList>
    </citation>
    <scope>NUCLEOTIDE SEQUENCE</scope>
    <source>
        <strain evidence="6">RSA 1196</strain>
    </source>
</reference>
<dbReference type="InterPro" id="IPR018114">
    <property type="entry name" value="TRYPSIN_HIS"/>
</dbReference>
<keyword evidence="3" id="KW-0378">Hydrolase</keyword>
<dbReference type="InterPro" id="IPR033116">
    <property type="entry name" value="TRYPSIN_SER"/>
</dbReference>
<protein>
    <recommendedName>
        <fullName evidence="5">Peptidase S1 domain-containing protein</fullName>
    </recommendedName>
</protein>
<dbReference type="GO" id="GO:0006508">
    <property type="term" value="P:proteolysis"/>
    <property type="evidence" value="ECO:0007669"/>
    <property type="project" value="UniProtKB-KW"/>
</dbReference>
<name>A0A9W8AXN8_9FUNG</name>
<feature type="domain" description="Peptidase S1" evidence="5">
    <location>
        <begin position="1"/>
        <end position="452"/>
    </location>
</feature>
<evidence type="ECO:0000313" key="6">
    <source>
        <dbReference type="EMBL" id="KAJ1970231.1"/>
    </source>
</evidence>
<dbReference type="EMBL" id="JANBPY010000002">
    <property type="protein sequence ID" value="KAJ1970231.1"/>
    <property type="molecule type" value="Genomic_DNA"/>
</dbReference>
<dbReference type="InterPro" id="IPR009003">
    <property type="entry name" value="Peptidase_S1_PA"/>
</dbReference>
<keyword evidence="3" id="KW-0720">Serine protease</keyword>
<dbReference type="AlphaFoldDB" id="A0A9W8AXN8"/>